<protein>
    <submittedName>
        <fullName evidence="1">Uncharacterized protein</fullName>
    </submittedName>
</protein>
<reference evidence="2" key="2">
    <citation type="submission" date="2015-01" db="EMBL/GenBank/DDBJ databases">
        <title>Evolutionary Origins and Diversification of the Mycorrhizal Mutualists.</title>
        <authorList>
            <consortium name="DOE Joint Genome Institute"/>
            <consortium name="Mycorrhizal Genomics Consortium"/>
            <person name="Kohler A."/>
            <person name="Kuo A."/>
            <person name="Nagy L.G."/>
            <person name="Floudas D."/>
            <person name="Copeland A."/>
            <person name="Barry K.W."/>
            <person name="Cichocki N."/>
            <person name="Veneault-Fourrey C."/>
            <person name="LaButti K."/>
            <person name="Lindquist E.A."/>
            <person name="Lipzen A."/>
            <person name="Lundell T."/>
            <person name="Morin E."/>
            <person name="Murat C."/>
            <person name="Riley R."/>
            <person name="Ohm R."/>
            <person name="Sun H."/>
            <person name="Tunlid A."/>
            <person name="Henrissat B."/>
            <person name="Grigoriev I.V."/>
            <person name="Hibbett D.S."/>
            <person name="Martin F."/>
        </authorList>
    </citation>
    <scope>NUCLEOTIDE SEQUENCE [LARGE SCALE GENOMIC DNA]</scope>
    <source>
        <strain evidence="2">LaAM-08-1</strain>
    </source>
</reference>
<dbReference type="AlphaFoldDB" id="A0A0C9WS74"/>
<accession>A0A0C9WS74</accession>
<dbReference type="Proteomes" id="UP000054477">
    <property type="component" value="Unassembled WGS sequence"/>
</dbReference>
<sequence>MFVIVRLPSVLARSVVSDSLHRIARGSNFFTGLRLVPCAGEYVDQTPPLCSIIPSLSGTSPPSSAFPPLDWTGSRRLSPSHLTLTRYPFYTSPPRLNTWTCAEGRDLGLG</sequence>
<gene>
    <name evidence="1" type="ORF">K443DRAFT_554238</name>
</gene>
<reference evidence="1 2" key="1">
    <citation type="submission" date="2014-04" db="EMBL/GenBank/DDBJ databases">
        <authorList>
            <consortium name="DOE Joint Genome Institute"/>
            <person name="Kuo A."/>
            <person name="Kohler A."/>
            <person name="Nagy L.G."/>
            <person name="Floudas D."/>
            <person name="Copeland A."/>
            <person name="Barry K.W."/>
            <person name="Cichocki N."/>
            <person name="Veneault-Fourrey C."/>
            <person name="LaButti K."/>
            <person name="Lindquist E.A."/>
            <person name="Lipzen A."/>
            <person name="Lundell T."/>
            <person name="Morin E."/>
            <person name="Murat C."/>
            <person name="Sun H."/>
            <person name="Tunlid A."/>
            <person name="Henrissat B."/>
            <person name="Grigoriev I.V."/>
            <person name="Hibbett D.S."/>
            <person name="Martin F."/>
            <person name="Nordberg H.P."/>
            <person name="Cantor M.N."/>
            <person name="Hua S.X."/>
        </authorList>
    </citation>
    <scope>NUCLEOTIDE SEQUENCE [LARGE SCALE GENOMIC DNA]</scope>
    <source>
        <strain evidence="1 2">LaAM-08-1</strain>
    </source>
</reference>
<evidence type="ECO:0000313" key="1">
    <source>
        <dbReference type="EMBL" id="KIK01600.1"/>
    </source>
</evidence>
<organism evidence="1 2">
    <name type="scientific">Laccaria amethystina LaAM-08-1</name>
    <dbReference type="NCBI Taxonomy" id="1095629"/>
    <lineage>
        <taxon>Eukaryota</taxon>
        <taxon>Fungi</taxon>
        <taxon>Dikarya</taxon>
        <taxon>Basidiomycota</taxon>
        <taxon>Agaricomycotina</taxon>
        <taxon>Agaricomycetes</taxon>
        <taxon>Agaricomycetidae</taxon>
        <taxon>Agaricales</taxon>
        <taxon>Agaricineae</taxon>
        <taxon>Hydnangiaceae</taxon>
        <taxon>Laccaria</taxon>
    </lineage>
</organism>
<dbReference type="EMBL" id="KN838604">
    <property type="protein sequence ID" value="KIK01600.1"/>
    <property type="molecule type" value="Genomic_DNA"/>
</dbReference>
<evidence type="ECO:0000313" key="2">
    <source>
        <dbReference type="Proteomes" id="UP000054477"/>
    </source>
</evidence>
<dbReference type="HOGENOM" id="CLU_2171495_0_0_1"/>
<proteinExistence type="predicted"/>
<name>A0A0C9WS74_9AGAR</name>
<keyword evidence="2" id="KW-1185">Reference proteome</keyword>